<evidence type="ECO:0000313" key="15">
    <source>
        <dbReference type="Proteomes" id="UP000186400"/>
    </source>
</evidence>
<dbReference type="Pfam" id="PF03167">
    <property type="entry name" value="UDG"/>
    <property type="match status" value="1"/>
</dbReference>
<feature type="region of interest" description="Disordered" evidence="12">
    <location>
        <begin position="38"/>
        <end position="58"/>
    </location>
</feature>
<name>A0A1N6VMI8_9SPIO</name>
<feature type="compositionally biased region" description="Basic and acidic residues" evidence="12">
    <location>
        <begin position="38"/>
        <end position="47"/>
    </location>
</feature>
<dbReference type="CDD" id="cd10030">
    <property type="entry name" value="UDG-F4_TTUDGA_SPO1dp_like"/>
    <property type="match status" value="1"/>
</dbReference>
<dbReference type="Proteomes" id="UP000186400">
    <property type="component" value="Unassembled WGS sequence"/>
</dbReference>
<proteinExistence type="inferred from homology"/>
<dbReference type="SMART" id="SM00986">
    <property type="entry name" value="UDG"/>
    <property type="match status" value="1"/>
</dbReference>
<organism evidence="14 15">
    <name type="scientific">Alkalispirochaeta americana</name>
    <dbReference type="NCBI Taxonomy" id="159291"/>
    <lineage>
        <taxon>Bacteria</taxon>
        <taxon>Pseudomonadati</taxon>
        <taxon>Spirochaetota</taxon>
        <taxon>Spirochaetia</taxon>
        <taxon>Spirochaetales</taxon>
        <taxon>Spirochaetaceae</taxon>
        <taxon>Alkalispirochaeta</taxon>
    </lineage>
</organism>
<evidence type="ECO:0000256" key="8">
    <source>
        <dbReference type="ARBA" id="ARBA00022801"/>
    </source>
</evidence>
<evidence type="ECO:0000256" key="12">
    <source>
        <dbReference type="SAM" id="MobiDB-lite"/>
    </source>
</evidence>
<comment type="catalytic activity">
    <reaction evidence="1">
        <text>Hydrolyzes single-stranded DNA or mismatched double-stranded DNA and polynucleotides, releasing free uracil.</text>
        <dbReference type="EC" id="3.2.2.27"/>
    </reaction>
</comment>
<keyword evidence="10" id="KW-0411">Iron-sulfur</keyword>
<accession>A0A1N6VMI8</accession>
<reference evidence="14 15" key="1">
    <citation type="submission" date="2017-01" db="EMBL/GenBank/DDBJ databases">
        <authorList>
            <person name="Mah S.A."/>
            <person name="Swanson W.J."/>
            <person name="Moy G.W."/>
            <person name="Vacquier V.D."/>
        </authorList>
    </citation>
    <scope>NUCLEOTIDE SEQUENCE [LARGE SCALE GENOMIC DNA]</scope>
    <source>
        <strain evidence="14 15">ASpG1</strain>
    </source>
</reference>
<protein>
    <recommendedName>
        <fullName evidence="4">Type-4 uracil-DNA glycosylase</fullName>
        <ecNumber evidence="3">3.2.2.27</ecNumber>
    </recommendedName>
</protein>
<keyword evidence="11" id="KW-0234">DNA repair</keyword>
<dbReference type="SMART" id="SM00987">
    <property type="entry name" value="UreE_C"/>
    <property type="match status" value="1"/>
</dbReference>
<dbReference type="Gene3D" id="3.40.470.10">
    <property type="entry name" value="Uracil-DNA glycosylase-like domain"/>
    <property type="match status" value="1"/>
</dbReference>
<dbReference type="STRING" id="159291.SAMN05920897_11522"/>
<dbReference type="SUPFAM" id="SSF52141">
    <property type="entry name" value="Uracil-DNA glycosylase-like"/>
    <property type="match status" value="1"/>
</dbReference>
<keyword evidence="6" id="KW-0479">Metal-binding</keyword>
<evidence type="ECO:0000256" key="4">
    <source>
        <dbReference type="ARBA" id="ARBA00019403"/>
    </source>
</evidence>
<evidence type="ECO:0000313" key="14">
    <source>
        <dbReference type="EMBL" id="SIQ79072.1"/>
    </source>
</evidence>
<comment type="similarity">
    <text evidence="2">Belongs to the uracil-DNA glycosylase (UDG) superfamily. Type 4 (UDGa) family.</text>
</comment>
<dbReference type="EMBL" id="FTMS01000015">
    <property type="protein sequence ID" value="SIQ79072.1"/>
    <property type="molecule type" value="Genomic_DNA"/>
</dbReference>
<dbReference type="EC" id="3.2.2.27" evidence="3"/>
<keyword evidence="5" id="KW-0004">4Fe-4S</keyword>
<evidence type="ECO:0000256" key="5">
    <source>
        <dbReference type="ARBA" id="ARBA00022485"/>
    </source>
</evidence>
<dbReference type="InterPro" id="IPR005273">
    <property type="entry name" value="Ura-DNA_glyco_family4"/>
</dbReference>
<feature type="domain" description="Uracil-DNA glycosylase-like" evidence="13">
    <location>
        <begin position="113"/>
        <end position="260"/>
    </location>
</feature>
<keyword evidence="8" id="KW-0378">Hydrolase</keyword>
<dbReference type="PANTHER" id="PTHR33693:SF1">
    <property type="entry name" value="TYPE-4 URACIL-DNA GLYCOSYLASE"/>
    <property type="match status" value="1"/>
</dbReference>
<evidence type="ECO:0000256" key="9">
    <source>
        <dbReference type="ARBA" id="ARBA00023004"/>
    </source>
</evidence>
<dbReference type="InterPro" id="IPR051536">
    <property type="entry name" value="UDG_Type-4/5"/>
</dbReference>
<evidence type="ECO:0000256" key="11">
    <source>
        <dbReference type="ARBA" id="ARBA00023204"/>
    </source>
</evidence>
<dbReference type="InterPro" id="IPR005122">
    <property type="entry name" value="Uracil-DNA_glycosylase-like"/>
</dbReference>
<dbReference type="PANTHER" id="PTHR33693">
    <property type="entry name" value="TYPE-5 URACIL-DNA GLYCOSYLASE"/>
    <property type="match status" value="1"/>
</dbReference>
<evidence type="ECO:0000259" key="13">
    <source>
        <dbReference type="SMART" id="SM00986"/>
    </source>
</evidence>
<evidence type="ECO:0000256" key="6">
    <source>
        <dbReference type="ARBA" id="ARBA00022723"/>
    </source>
</evidence>
<sequence>MKRYEALYQITCNAEDLLRGGPRRDHSSLADRVSSLMERMDADDHPVDSGPPTVSGEVRRATPGVVHQNPQNSRISRGQGDLPERRARLAALEAEIRSCSRCALSLGRTRTVVGEGVLDPLVMVVGEGPGRDEDQQGRPFVGKAGQYLDKWLEAIDLSRETNVYITNIVKCRPPENRDPQPGETDACAPWLHEQIALVRPRLILTLGRISLRVLTGSTRGITGLHGSRFCYRDIPLVPTFHPSAVLRNPEWRRPVWEDLKEVRRWLDEVTGQEAPGETGR</sequence>
<dbReference type="InterPro" id="IPR036895">
    <property type="entry name" value="Uracil-DNA_glycosylase-like_sf"/>
</dbReference>
<dbReference type="AlphaFoldDB" id="A0A1N6VMI8"/>
<evidence type="ECO:0000256" key="2">
    <source>
        <dbReference type="ARBA" id="ARBA00006521"/>
    </source>
</evidence>
<evidence type="ECO:0000256" key="10">
    <source>
        <dbReference type="ARBA" id="ARBA00023014"/>
    </source>
</evidence>
<dbReference type="GO" id="GO:0046872">
    <property type="term" value="F:metal ion binding"/>
    <property type="evidence" value="ECO:0007669"/>
    <property type="project" value="UniProtKB-KW"/>
</dbReference>
<evidence type="ECO:0000256" key="3">
    <source>
        <dbReference type="ARBA" id="ARBA00012030"/>
    </source>
</evidence>
<dbReference type="GO" id="GO:0006281">
    <property type="term" value="P:DNA repair"/>
    <property type="evidence" value="ECO:0007669"/>
    <property type="project" value="UniProtKB-KW"/>
</dbReference>
<keyword evidence="9" id="KW-0408">Iron</keyword>
<evidence type="ECO:0000256" key="1">
    <source>
        <dbReference type="ARBA" id="ARBA00001400"/>
    </source>
</evidence>
<dbReference type="GO" id="GO:0051539">
    <property type="term" value="F:4 iron, 4 sulfur cluster binding"/>
    <property type="evidence" value="ECO:0007669"/>
    <property type="project" value="UniProtKB-KW"/>
</dbReference>
<keyword evidence="7" id="KW-0227">DNA damage</keyword>
<dbReference type="GO" id="GO:0004844">
    <property type="term" value="F:uracil DNA N-glycosylase activity"/>
    <property type="evidence" value="ECO:0007669"/>
    <property type="project" value="UniProtKB-EC"/>
</dbReference>
<evidence type="ECO:0000256" key="7">
    <source>
        <dbReference type="ARBA" id="ARBA00022763"/>
    </source>
</evidence>
<dbReference type="RefSeq" id="WP_076489421.1">
    <property type="nucleotide sequence ID" value="NZ_FTMS01000015.1"/>
</dbReference>
<gene>
    <name evidence="14" type="ORF">SAMN05920897_11522</name>
</gene>
<keyword evidence="15" id="KW-1185">Reference proteome</keyword>
<dbReference type="NCBIfam" id="TIGR00758">
    <property type="entry name" value="UDG_fam4"/>
    <property type="match status" value="1"/>
</dbReference>